<name>A0A644YM38_9ZZZZ</name>
<accession>A0A644YM38</accession>
<dbReference type="AlphaFoldDB" id="A0A644YM38"/>
<protein>
    <submittedName>
        <fullName evidence="1">Uncharacterized protein</fullName>
    </submittedName>
</protein>
<gene>
    <name evidence="1" type="ORF">SDC9_75919</name>
</gene>
<dbReference type="EMBL" id="VSSQ01005496">
    <property type="protein sequence ID" value="MPM29379.1"/>
    <property type="molecule type" value="Genomic_DNA"/>
</dbReference>
<organism evidence="1">
    <name type="scientific">bioreactor metagenome</name>
    <dbReference type="NCBI Taxonomy" id="1076179"/>
    <lineage>
        <taxon>unclassified sequences</taxon>
        <taxon>metagenomes</taxon>
        <taxon>ecological metagenomes</taxon>
    </lineage>
</organism>
<evidence type="ECO:0000313" key="1">
    <source>
        <dbReference type="EMBL" id="MPM29379.1"/>
    </source>
</evidence>
<reference evidence="1" key="1">
    <citation type="submission" date="2019-08" db="EMBL/GenBank/DDBJ databases">
        <authorList>
            <person name="Kucharzyk K."/>
            <person name="Murdoch R.W."/>
            <person name="Higgins S."/>
            <person name="Loffler F."/>
        </authorList>
    </citation>
    <scope>NUCLEOTIDE SEQUENCE</scope>
</reference>
<proteinExistence type="predicted"/>
<sequence>MKTHQELRYALYPEVAKHYTMERIRSDFLNGKIFNGRVTKAYMPK</sequence>
<comment type="caution">
    <text evidence="1">The sequence shown here is derived from an EMBL/GenBank/DDBJ whole genome shotgun (WGS) entry which is preliminary data.</text>
</comment>